<evidence type="ECO:0000313" key="3">
    <source>
        <dbReference type="Proteomes" id="UP000281549"/>
    </source>
</evidence>
<dbReference type="Pfam" id="PF03033">
    <property type="entry name" value="Glyco_transf_28"/>
    <property type="match status" value="1"/>
</dbReference>
<dbReference type="Gene3D" id="3.40.50.2000">
    <property type="entry name" value="Glycogen Phosphorylase B"/>
    <property type="match status" value="1"/>
</dbReference>
<dbReference type="SUPFAM" id="SSF53756">
    <property type="entry name" value="UDP-Glycosyltransferase/glycogen phosphorylase"/>
    <property type="match status" value="1"/>
</dbReference>
<dbReference type="GO" id="GO:0016125">
    <property type="term" value="P:sterol metabolic process"/>
    <property type="evidence" value="ECO:0007669"/>
    <property type="project" value="TreeGrafter"/>
</dbReference>
<dbReference type="EMBL" id="ML005831">
    <property type="protein sequence ID" value="RKP17454.1"/>
    <property type="molecule type" value="Genomic_DNA"/>
</dbReference>
<dbReference type="GO" id="GO:0005975">
    <property type="term" value="P:carbohydrate metabolic process"/>
    <property type="evidence" value="ECO:0007669"/>
    <property type="project" value="InterPro"/>
</dbReference>
<dbReference type="GO" id="GO:0016758">
    <property type="term" value="F:hexosyltransferase activity"/>
    <property type="evidence" value="ECO:0007669"/>
    <property type="project" value="InterPro"/>
</dbReference>
<sequence>MGFILHGHKCRIVTHLEYKQWIESHGIEFASIGGNPAELISLCVENGMFTVKFFREGVRKFRDWVDELLVSAWEACQGTDAIIESPTAMAGMHIAEKL</sequence>
<dbReference type="Proteomes" id="UP000281549">
    <property type="component" value="Unassembled WGS sequence"/>
</dbReference>
<dbReference type="AlphaFoldDB" id="A0A4P9YE54"/>
<name>A0A4P9YE54_ROZAC</name>
<dbReference type="PANTHER" id="PTHR48050:SF25">
    <property type="entry name" value="STEROL 3-BETA-GLUCOSYLTRANSFERASE"/>
    <property type="match status" value="1"/>
</dbReference>
<proteinExistence type="predicted"/>
<dbReference type="PANTHER" id="PTHR48050">
    <property type="entry name" value="STEROL 3-BETA-GLUCOSYLTRANSFERASE"/>
    <property type="match status" value="1"/>
</dbReference>
<feature type="non-terminal residue" evidence="2">
    <location>
        <position position="98"/>
    </location>
</feature>
<protein>
    <recommendedName>
        <fullName evidence="1">Glycosyltransferase family 28 N-terminal domain-containing protein</fullName>
    </recommendedName>
</protein>
<reference evidence="3" key="1">
    <citation type="journal article" date="2018" name="Nat. Microbiol.">
        <title>Leveraging single-cell genomics to expand the fungal tree of life.</title>
        <authorList>
            <person name="Ahrendt S.R."/>
            <person name="Quandt C.A."/>
            <person name="Ciobanu D."/>
            <person name="Clum A."/>
            <person name="Salamov A."/>
            <person name="Andreopoulos B."/>
            <person name="Cheng J.F."/>
            <person name="Woyke T."/>
            <person name="Pelin A."/>
            <person name="Henrissat B."/>
            <person name="Reynolds N.K."/>
            <person name="Benny G.L."/>
            <person name="Smith M.E."/>
            <person name="James T.Y."/>
            <person name="Grigoriev I.V."/>
        </authorList>
    </citation>
    <scope>NUCLEOTIDE SEQUENCE [LARGE SCALE GENOMIC DNA]</scope>
    <source>
        <strain evidence="3">CSF55</strain>
    </source>
</reference>
<dbReference type="InterPro" id="IPR004276">
    <property type="entry name" value="GlycoTrans_28_N"/>
</dbReference>
<evidence type="ECO:0000259" key="1">
    <source>
        <dbReference type="Pfam" id="PF03033"/>
    </source>
</evidence>
<evidence type="ECO:0000313" key="2">
    <source>
        <dbReference type="EMBL" id="RKP17454.1"/>
    </source>
</evidence>
<feature type="domain" description="Glycosyltransferase family 28 N-terminal" evidence="1">
    <location>
        <begin position="3"/>
        <end position="98"/>
    </location>
</feature>
<organism evidence="2 3">
    <name type="scientific">Rozella allomycis (strain CSF55)</name>
    <dbReference type="NCBI Taxonomy" id="988480"/>
    <lineage>
        <taxon>Eukaryota</taxon>
        <taxon>Fungi</taxon>
        <taxon>Fungi incertae sedis</taxon>
        <taxon>Cryptomycota</taxon>
        <taxon>Cryptomycota incertae sedis</taxon>
        <taxon>Rozella</taxon>
    </lineage>
</organism>
<dbReference type="InterPro" id="IPR050426">
    <property type="entry name" value="Glycosyltransferase_28"/>
</dbReference>
<accession>A0A4P9YE54</accession>
<gene>
    <name evidence="2" type="ORF">ROZALSC1DRAFT_16365</name>
</gene>